<dbReference type="Pfam" id="PF14954">
    <property type="entry name" value="LIX1"/>
    <property type="match status" value="1"/>
</dbReference>
<organism evidence="2 3">
    <name type="scientific">Scyliorhinus torazame</name>
    <name type="common">Cloudy catshark</name>
    <name type="synonym">Catulus torazame</name>
    <dbReference type="NCBI Taxonomy" id="75743"/>
    <lineage>
        <taxon>Eukaryota</taxon>
        <taxon>Metazoa</taxon>
        <taxon>Chordata</taxon>
        <taxon>Craniata</taxon>
        <taxon>Vertebrata</taxon>
        <taxon>Chondrichthyes</taxon>
        <taxon>Elasmobranchii</taxon>
        <taxon>Galeomorphii</taxon>
        <taxon>Galeoidea</taxon>
        <taxon>Carcharhiniformes</taxon>
        <taxon>Scyliorhinidae</taxon>
        <taxon>Scyliorhinus</taxon>
    </lineage>
</organism>
<dbReference type="SUPFAM" id="SSF54768">
    <property type="entry name" value="dsRNA-binding domain-like"/>
    <property type="match status" value="1"/>
</dbReference>
<dbReference type="GO" id="GO:0005737">
    <property type="term" value="C:cytoplasm"/>
    <property type="evidence" value="ECO:0007669"/>
    <property type="project" value="TreeGrafter"/>
</dbReference>
<dbReference type="AlphaFoldDB" id="A0A401Q347"/>
<dbReference type="PANTHER" id="PTHR31139:SF5">
    <property type="entry name" value="PROTEIN LIMB EXPRESSION 1 HOMOLOG"/>
    <property type="match status" value="1"/>
</dbReference>
<reference evidence="2 3" key="1">
    <citation type="journal article" date="2018" name="Nat. Ecol. Evol.">
        <title>Shark genomes provide insights into elasmobranch evolution and the origin of vertebrates.</title>
        <authorList>
            <person name="Hara Y"/>
            <person name="Yamaguchi K"/>
            <person name="Onimaru K"/>
            <person name="Kadota M"/>
            <person name="Koyanagi M"/>
            <person name="Keeley SD"/>
            <person name="Tatsumi K"/>
            <person name="Tanaka K"/>
            <person name="Motone F"/>
            <person name="Kageyama Y"/>
            <person name="Nozu R"/>
            <person name="Adachi N"/>
            <person name="Nishimura O"/>
            <person name="Nakagawa R"/>
            <person name="Tanegashima C"/>
            <person name="Kiyatake I"/>
            <person name="Matsumoto R"/>
            <person name="Murakumo K"/>
            <person name="Nishida K"/>
            <person name="Terakita A"/>
            <person name="Kuratani S"/>
            <person name="Sato K"/>
            <person name="Hyodo S Kuraku.S."/>
        </authorList>
    </citation>
    <scope>NUCLEOTIDE SEQUENCE [LARGE SCALE GENOMIC DNA]</scope>
</reference>
<dbReference type="EMBL" id="BFAA01012073">
    <property type="protein sequence ID" value="GCB79743.1"/>
    <property type="molecule type" value="Genomic_DNA"/>
</dbReference>
<evidence type="ECO:0000313" key="2">
    <source>
        <dbReference type="EMBL" id="GCB79743.1"/>
    </source>
</evidence>
<proteinExistence type="inferred from homology"/>
<gene>
    <name evidence="2" type="ORF">scyTo_0017949</name>
</gene>
<evidence type="ECO:0000256" key="1">
    <source>
        <dbReference type="ARBA" id="ARBA00007468"/>
    </source>
</evidence>
<sequence length="288" mass="32490">MMDNGMKSLQDIVYSLLPDKNPAFVFQDLNVVETLQEFWEKKRKQGAVFKNGSLVVYESVPSPLAPYVCYVTLPGGSCFGSFQYCSTKAEARRDAARVALVNSVFNEQPSRIITMEFIRNSIEEAAASVSGSTNDAEDPTTSIGAYHYMLEANKGKTMLEFQELMTVFQLLHWNGSLKILRERKCSRQDVISYYSKQSLDDCMRSQMALDWILKEKKMSGILAQELQSSLKGLEKARETGHELRFYKEKKEILTLALSQIGSGFVGGQMCEQNMCDPNWLGLCTNLET</sequence>
<dbReference type="InterPro" id="IPR029270">
    <property type="entry name" value="LIX1"/>
</dbReference>
<accession>A0A401Q347</accession>
<keyword evidence="3" id="KW-1185">Reference proteome</keyword>
<dbReference type="Proteomes" id="UP000288216">
    <property type="component" value="Unassembled WGS sequence"/>
</dbReference>
<dbReference type="GO" id="GO:0097352">
    <property type="term" value="P:autophagosome maturation"/>
    <property type="evidence" value="ECO:0007669"/>
    <property type="project" value="TreeGrafter"/>
</dbReference>
<name>A0A401Q347_SCYTO</name>
<dbReference type="STRING" id="75743.A0A401Q347"/>
<protein>
    <recommendedName>
        <fullName evidence="4">Protein limb expression 1 homolog</fullName>
    </recommendedName>
</protein>
<dbReference type="InterPro" id="IPR051436">
    <property type="entry name" value="Autophagy-related_EPG5"/>
</dbReference>
<dbReference type="OrthoDB" id="6250996at2759"/>
<evidence type="ECO:0000313" key="3">
    <source>
        <dbReference type="Proteomes" id="UP000288216"/>
    </source>
</evidence>
<dbReference type="PANTHER" id="PTHR31139">
    <property type="entry name" value="ECTOPIC P GRANULES PROTEIN 5 HOMOLOG"/>
    <property type="match status" value="1"/>
</dbReference>
<dbReference type="CDD" id="cd00048">
    <property type="entry name" value="DSRM_SF"/>
    <property type="match status" value="1"/>
</dbReference>
<comment type="caution">
    <text evidence="2">The sequence shown here is derived from an EMBL/GenBank/DDBJ whole genome shotgun (WGS) entry which is preliminary data.</text>
</comment>
<evidence type="ECO:0008006" key="4">
    <source>
        <dbReference type="Google" id="ProtNLM"/>
    </source>
</evidence>
<comment type="similarity">
    <text evidence="1">Belongs to the LIX1 family.</text>
</comment>